<feature type="transmembrane region" description="Helical" evidence="1">
    <location>
        <begin position="36"/>
        <end position="59"/>
    </location>
</feature>
<dbReference type="AlphaFoldDB" id="A0A1F4VA04"/>
<evidence type="ECO:0000313" key="2">
    <source>
        <dbReference type="EMBL" id="OGC54042.1"/>
    </source>
</evidence>
<evidence type="ECO:0000313" key="3">
    <source>
        <dbReference type="Proteomes" id="UP000178127"/>
    </source>
</evidence>
<organism evidence="2 3">
    <name type="scientific">candidate division WWE3 bacterium RIFCSPHIGHO2_02_FULL_38_14</name>
    <dbReference type="NCBI Taxonomy" id="1802620"/>
    <lineage>
        <taxon>Bacteria</taxon>
        <taxon>Katanobacteria</taxon>
    </lineage>
</organism>
<keyword evidence="1" id="KW-0812">Transmembrane</keyword>
<feature type="transmembrane region" description="Helical" evidence="1">
    <location>
        <begin position="66"/>
        <end position="85"/>
    </location>
</feature>
<protein>
    <submittedName>
        <fullName evidence="2">Uncharacterized protein</fullName>
    </submittedName>
</protein>
<gene>
    <name evidence="2" type="ORF">A3D91_04775</name>
</gene>
<keyword evidence="1" id="KW-1133">Transmembrane helix</keyword>
<keyword evidence="1" id="KW-0472">Membrane</keyword>
<evidence type="ECO:0000256" key="1">
    <source>
        <dbReference type="SAM" id="Phobius"/>
    </source>
</evidence>
<dbReference type="EMBL" id="MEVD01000006">
    <property type="protein sequence ID" value="OGC54042.1"/>
    <property type="molecule type" value="Genomic_DNA"/>
</dbReference>
<sequence length="137" mass="15538">MLRNVLKVLTYTFISLVTTKTLLNTIDLGPSPFPELILLLMTLFMLNMFLQPILGILSLPEEGLKYLLIHFLFTVIFLLVLIQILDNLRIIELNTENLLFIGGMVPSSSLSNSLSLVVTSLVLSVIYRYLVWLTPKK</sequence>
<feature type="transmembrane region" description="Helical" evidence="1">
    <location>
        <begin position="113"/>
        <end position="131"/>
    </location>
</feature>
<reference evidence="2 3" key="1">
    <citation type="journal article" date="2016" name="Nat. Commun.">
        <title>Thousands of microbial genomes shed light on interconnected biogeochemical processes in an aquifer system.</title>
        <authorList>
            <person name="Anantharaman K."/>
            <person name="Brown C.T."/>
            <person name="Hug L.A."/>
            <person name="Sharon I."/>
            <person name="Castelle C.J."/>
            <person name="Probst A.J."/>
            <person name="Thomas B.C."/>
            <person name="Singh A."/>
            <person name="Wilkins M.J."/>
            <person name="Karaoz U."/>
            <person name="Brodie E.L."/>
            <person name="Williams K.H."/>
            <person name="Hubbard S.S."/>
            <person name="Banfield J.F."/>
        </authorList>
    </citation>
    <scope>NUCLEOTIDE SEQUENCE [LARGE SCALE GENOMIC DNA]</scope>
</reference>
<dbReference type="Proteomes" id="UP000178127">
    <property type="component" value="Unassembled WGS sequence"/>
</dbReference>
<dbReference type="STRING" id="1802620.A3D91_04775"/>
<name>A0A1F4VA04_UNCKA</name>
<proteinExistence type="predicted"/>
<accession>A0A1F4VA04</accession>
<comment type="caution">
    <text evidence="2">The sequence shown here is derived from an EMBL/GenBank/DDBJ whole genome shotgun (WGS) entry which is preliminary data.</text>
</comment>